<dbReference type="RefSeq" id="WP_099464249.1">
    <property type="nucleotide sequence ID" value="NZ_FNVS01000003.1"/>
</dbReference>
<dbReference type="Proteomes" id="UP000236725">
    <property type="component" value="Unassembled WGS sequence"/>
</dbReference>
<evidence type="ECO:0000313" key="1">
    <source>
        <dbReference type="EMBL" id="SEF60594.1"/>
    </source>
</evidence>
<dbReference type="EMBL" id="FNVS01000003">
    <property type="protein sequence ID" value="SEF60594.1"/>
    <property type="molecule type" value="Genomic_DNA"/>
</dbReference>
<dbReference type="Gene3D" id="1.20.120.1490">
    <property type="match status" value="1"/>
</dbReference>
<name>A0A8G2BUS0_9BACT</name>
<comment type="caution">
    <text evidence="1">The sequence shown here is derived from an EMBL/GenBank/DDBJ whole genome shotgun (WGS) entry which is preliminary data.</text>
</comment>
<dbReference type="AlphaFoldDB" id="A0A8G2BUS0"/>
<protein>
    <submittedName>
        <fullName evidence="1">Uncharacterized protein</fullName>
    </submittedName>
</protein>
<evidence type="ECO:0000313" key="2">
    <source>
        <dbReference type="Proteomes" id="UP000236725"/>
    </source>
</evidence>
<keyword evidence="2" id="KW-1185">Reference proteome</keyword>
<sequence>MNKIFFITFVAISVLSSINAFGQEKRQRHFDREAFQAKRNAFITAEVGLTPEEAALFIPLCDEFRQKTFEASRSCRKLSKQLRSKDTPTDVEYTEAIDACLEAHAKEVELEKEYFNKFKKILSPEKLYKYKEAENRFMRSFIRESGEKKVEKQKK</sequence>
<reference evidence="1 2" key="1">
    <citation type="submission" date="2016-10" db="EMBL/GenBank/DDBJ databases">
        <authorList>
            <person name="Varghese N."/>
            <person name="Submissions S."/>
        </authorList>
    </citation>
    <scope>NUCLEOTIDE SEQUENCE [LARGE SCALE GENOMIC DNA]</scope>
    <source>
        <strain evidence="1 2">DSM 29073</strain>
    </source>
</reference>
<accession>A0A8G2BUS0</accession>
<organism evidence="1 2">
    <name type="scientific">Parabacteroides chinchillae</name>
    <dbReference type="NCBI Taxonomy" id="871327"/>
    <lineage>
        <taxon>Bacteria</taxon>
        <taxon>Pseudomonadati</taxon>
        <taxon>Bacteroidota</taxon>
        <taxon>Bacteroidia</taxon>
        <taxon>Bacteroidales</taxon>
        <taxon>Tannerellaceae</taxon>
        <taxon>Parabacteroides</taxon>
    </lineage>
</organism>
<gene>
    <name evidence="1" type="ORF">SAMN05444001_103104</name>
</gene>
<proteinExistence type="predicted"/>